<gene>
    <name evidence="2" type="ORF">DPMN_104909</name>
</gene>
<feature type="signal peptide" evidence="1">
    <location>
        <begin position="1"/>
        <end position="27"/>
    </location>
</feature>
<evidence type="ECO:0000256" key="1">
    <source>
        <dbReference type="SAM" id="SignalP"/>
    </source>
</evidence>
<keyword evidence="1" id="KW-0732">Signal</keyword>
<protein>
    <submittedName>
        <fullName evidence="2">Uncharacterized protein</fullName>
    </submittedName>
</protein>
<sequence>MYKVTFCFMSAALLLVVLSLELVAVAALRHDGGSPANAVLGIGSLRYGNRKEHV</sequence>
<accession>A0A9D4H8M0</accession>
<evidence type="ECO:0000313" key="2">
    <source>
        <dbReference type="EMBL" id="KAH3831639.1"/>
    </source>
</evidence>
<feature type="chain" id="PRO_5038898621" evidence="1">
    <location>
        <begin position="28"/>
        <end position="54"/>
    </location>
</feature>
<reference evidence="2" key="1">
    <citation type="journal article" date="2019" name="bioRxiv">
        <title>The Genome of the Zebra Mussel, Dreissena polymorpha: A Resource for Invasive Species Research.</title>
        <authorList>
            <person name="McCartney M.A."/>
            <person name="Auch B."/>
            <person name="Kono T."/>
            <person name="Mallez S."/>
            <person name="Zhang Y."/>
            <person name="Obille A."/>
            <person name="Becker A."/>
            <person name="Abrahante J.E."/>
            <person name="Garbe J."/>
            <person name="Badalamenti J.P."/>
            <person name="Herman A."/>
            <person name="Mangelson H."/>
            <person name="Liachko I."/>
            <person name="Sullivan S."/>
            <person name="Sone E.D."/>
            <person name="Koren S."/>
            <person name="Silverstein K.A.T."/>
            <person name="Beckman K.B."/>
            <person name="Gohl D.M."/>
        </authorList>
    </citation>
    <scope>NUCLEOTIDE SEQUENCE</scope>
    <source>
        <strain evidence="2">Duluth1</strain>
        <tissue evidence="2">Whole animal</tissue>
    </source>
</reference>
<reference evidence="2" key="2">
    <citation type="submission" date="2020-11" db="EMBL/GenBank/DDBJ databases">
        <authorList>
            <person name="McCartney M.A."/>
            <person name="Auch B."/>
            <person name="Kono T."/>
            <person name="Mallez S."/>
            <person name="Becker A."/>
            <person name="Gohl D.M."/>
            <person name="Silverstein K.A.T."/>
            <person name="Koren S."/>
            <person name="Bechman K.B."/>
            <person name="Herman A."/>
            <person name="Abrahante J.E."/>
            <person name="Garbe J."/>
        </authorList>
    </citation>
    <scope>NUCLEOTIDE SEQUENCE</scope>
    <source>
        <strain evidence="2">Duluth1</strain>
        <tissue evidence="2">Whole animal</tissue>
    </source>
</reference>
<dbReference type="EMBL" id="JAIWYP010000004">
    <property type="protein sequence ID" value="KAH3831639.1"/>
    <property type="molecule type" value="Genomic_DNA"/>
</dbReference>
<keyword evidence="3" id="KW-1185">Reference proteome</keyword>
<dbReference type="AlphaFoldDB" id="A0A9D4H8M0"/>
<name>A0A9D4H8M0_DREPO</name>
<dbReference type="Proteomes" id="UP000828390">
    <property type="component" value="Unassembled WGS sequence"/>
</dbReference>
<comment type="caution">
    <text evidence="2">The sequence shown here is derived from an EMBL/GenBank/DDBJ whole genome shotgun (WGS) entry which is preliminary data.</text>
</comment>
<organism evidence="2 3">
    <name type="scientific">Dreissena polymorpha</name>
    <name type="common">Zebra mussel</name>
    <name type="synonym">Mytilus polymorpha</name>
    <dbReference type="NCBI Taxonomy" id="45954"/>
    <lineage>
        <taxon>Eukaryota</taxon>
        <taxon>Metazoa</taxon>
        <taxon>Spiralia</taxon>
        <taxon>Lophotrochozoa</taxon>
        <taxon>Mollusca</taxon>
        <taxon>Bivalvia</taxon>
        <taxon>Autobranchia</taxon>
        <taxon>Heteroconchia</taxon>
        <taxon>Euheterodonta</taxon>
        <taxon>Imparidentia</taxon>
        <taxon>Neoheterodontei</taxon>
        <taxon>Myida</taxon>
        <taxon>Dreissenoidea</taxon>
        <taxon>Dreissenidae</taxon>
        <taxon>Dreissena</taxon>
    </lineage>
</organism>
<proteinExistence type="predicted"/>
<evidence type="ECO:0000313" key="3">
    <source>
        <dbReference type="Proteomes" id="UP000828390"/>
    </source>
</evidence>